<keyword evidence="1" id="KW-0472">Membrane</keyword>
<name>A0A162TWM5_PHYB8</name>
<dbReference type="InParanoid" id="A0A162TWM5"/>
<gene>
    <name evidence="2" type="ORF">PHYBLDRAFT_171156</name>
</gene>
<protein>
    <submittedName>
        <fullName evidence="2">Uncharacterized protein</fullName>
    </submittedName>
</protein>
<evidence type="ECO:0000313" key="3">
    <source>
        <dbReference type="Proteomes" id="UP000077315"/>
    </source>
</evidence>
<dbReference type="GeneID" id="28997436"/>
<evidence type="ECO:0000256" key="1">
    <source>
        <dbReference type="SAM" id="Phobius"/>
    </source>
</evidence>
<proteinExistence type="predicted"/>
<dbReference type="Proteomes" id="UP000077315">
    <property type="component" value="Unassembled WGS sequence"/>
</dbReference>
<organism evidence="2 3">
    <name type="scientific">Phycomyces blakesleeanus (strain ATCC 8743b / DSM 1359 / FGSC 10004 / NBRC 33097 / NRRL 1555)</name>
    <dbReference type="NCBI Taxonomy" id="763407"/>
    <lineage>
        <taxon>Eukaryota</taxon>
        <taxon>Fungi</taxon>
        <taxon>Fungi incertae sedis</taxon>
        <taxon>Mucoromycota</taxon>
        <taxon>Mucoromycotina</taxon>
        <taxon>Mucoromycetes</taxon>
        <taxon>Mucorales</taxon>
        <taxon>Phycomycetaceae</taxon>
        <taxon>Phycomyces</taxon>
    </lineage>
</organism>
<reference evidence="3" key="1">
    <citation type="submission" date="2015-06" db="EMBL/GenBank/DDBJ databases">
        <title>Expansion of signal transduction pathways in fungi by whole-genome duplication.</title>
        <authorList>
            <consortium name="DOE Joint Genome Institute"/>
            <person name="Corrochano L.M."/>
            <person name="Kuo A."/>
            <person name="Marcet-Houben M."/>
            <person name="Polaino S."/>
            <person name="Salamov A."/>
            <person name="Villalobos J.M."/>
            <person name="Alvarez M.I."/>
            <person name="Avalos J."/>
            <person name="Benito E.P."/>
            <person name="Benoit I."/>
            <person name="Burger G."/>
            <person name="Camino L.P."/>
            <person name="Canovas D."/>
            <person name="Cerda-Olmedo E."/>
            <person name="Cheng J.-F."/>
            <person name="Dominguez A."/>
            <person name="Elias M."/>
            <person name="Eslava A.P."/>
            <person name="Glaser F."/>
            <person name="Grimwood J."/>
            <person name="Gutierrez G."/>
            <person name="Heitman J."/>
            <person name="Henrissat B."/>
            <person name="Iturriaga E.A."/>
            <person name="Lang B.F."/>
            <person name="Lavin J.L."/>
            <person name="Lee S."/>
            <person name="Li W."/>
            <person name="Lindquist E."/>
            <person name="Lopez-Garcia S."/>
            <person name="Luque E.M."/>
            <person name="Marcos A.T."/>
            <person name="Martin J."/>
            <person name="McCluskey K."/>
            <person name="Medina H.R."/>
            <person name="Miralles-Duran A."/>
            <person name="Miyazaki A."/>
            <person name="Munoz-Torres E."/>
            <person name="Oguiza J.A."/>
            <person name="Ohm R."/>
            <person name="Olmedo M."/>
            <person name="Orejas M."/>
            <person name="Ortiz-Castellanos L."/>
            <person name="Pisabarro A.G."/>
            <person name="Rodriguez-Romero J."/>
            <person name="Ruiz-Herrera J."/>
            <person name="Ruiz-Vazquez R."/>
            <person name="Sanz C."/>
            <person name="Schackwitz W."/>
            <person name="Schmutz J."/>
            <person name="Shahriari M."/>
            <person name="Shelest E."/>
            <person name="Silva-Franco F."/>
            <person name="Soanes D."/>
            <person name="Syed K."/>
            <person name="Tagua V.G."/>
            <person name="Talbot N.J."/>
            <person name="Thon M."/>
            <person name="De vries R.P."/>
            <person name="Wiebenga A."/>
            <person name="Yadav J.S."/>
            <person name="Braun E.L."/>
            <person name="Baker S."/>
            <person name="Garre V."/>
            <person name="Horwitz B."/>
            <person name="Torres-Martinez S."/>
            <person name="Idnurm A."/>
            <person name="Herrera-Estrella A."/>
            <person name="Gabaldon T."/>
            <person name="Grigoriev I.V."/>
        </authorList>
    </citation>
    <scope>NUCLEOTIDE SEQUENCE [LARGE SCALE GENOMIC DNA]</scope>
    <source>
        <strain evidence="3">NRRL 1555(-)</strain>
    </source>
</reference>
<accession>A0A162TWM5</accession>
<dbReference type="EMBL" id="KV440988">
    <property type="protein sequence ID" value="OAD70403.1"/>
    <property type="molecule type" value="Genomic_DNA"/>
</dbReference>
<feature type="transmembrane region" description="Helical" evidence="1">
    <location>
        <begin position="115"/>
        <end position="138"/>
    </location>
</feature>
<evidence type="ECO:0000313" key="2">
    <source>
        <dbReference type="EMBL" id="OAD70403.1"/>
    </source>
</evidence>
<dbReference type="AlphaFoldDB" id="A0A162TWM5"/>
<keyword evidence="1" id="KW-0812">Transmembrane</keyword>
<dbReference type="RefSeq" id="XP_018288443.1">
    <property type="nucleotide sequence ID" value="XM_018436530.1"/>
</dbReference>
<dbReference type="VEuPathDB" id="FungiDB:PHYBLDRAFT_171156"/>
<keyword evidence="1" id="KW-1133">Transmembrane helix</keyword>
<sequence>MRKYTPQIVNEWAMKTSHYKKEILNTKVVFYNPQPQPASTQFINVKMSTCFYALFQSQSYMLLCIRKFRSVVESKVKRRKMLENETSMIRIGEAFNSIRLSASKVYFFSSFCRVFVPWFSLAEYISFNFLAKLILYVLSKRRLKFLLDISLVLLRKTFEALSLMLLNASPIRIIDVSFSNILRRLTLLSTTDRNFSIVEQNLDTSIYLRLQII</sequence>
<keyword evidence="3" id="KW-1185">Reference proteome</keyword>